<evidence type="ECO:0000259" key="3">
    <source>
        <dbReference type="Pfam" id="PF22725"/>
    </source>
</evidence>
<keyword evidence="5" id="KW-1185">Reference proteome</keyword>
<dbReference type="GO" id="GO:0000166">
    <property type="term" value="F:nucleotide binding"/>
    <property type="evidence" value="ECO:0007669"/>
    <property type="project" value="InterPro"/>
</dbReference>
<protein>
    <submittedName>
        <fullName evidence="4">Putative dehydrogenase</fullName>
    </submittedName>
</protein>
<organism evidence="4 5">
    <name type="scientific">Conexibacter arvalis</name>
    <dbReference type="NCBI Taxonomy" id="912552"/>
    <lineage>
        <taxon>Bacteria</taxon>
        <taxon>Bacillati</taxon>
        <taxon>Actinomycetota</taxon>
        <taxon>Thermoleophilia</taxon>
        <taxon>Solirubrobacterales</taxon>
        <taxon>Conexibacteraceae</taxon>
        <taxon>Conexibacter</taxon>
    </lineage>
</organism>
<dbReference type="SUPFAM" id="SSF51735">
    <property type="entry name" value="NAD(P)-binding Rossmann-fold domains"/>
    <property type="match status" value="1"/>
</dbReference>
<dbReference type="PANTHER" id="PTHR43818">
    <property type="entry name" value="BCDNA.GH03377"/>
    <property type="match status" value="1"/>
</dbReference>
<keyword evidence="1" id="KW-0560">Oxidoreductase</keyword>
<evidence type="ECO:0000313" key="4">
    <source>
        <dbReference type="EMBL" id="MBB4660470.1"/>
    </source>
</evidence>
<dbReference type="InterPro" id="IPR055170">
    <property type="entry name" value="GFO_IDH_MocA-like_dom"/>
</dbReference>
<dbReference type="SUPFAM" id="SSF55347">
    <property type="entry name" value="Glyceraldehyde-3-phosphate dehydrogenase-like, C-terminal domain"/>
    <property type="match status" value="1"/>
</dbReference>
<feature type="domain" description="Gfo/Idh/MocA-like oxidoreductase N-terminal" evidence="2">
    <location>
        <begin position="12"/>
        <end position="138"/>
    </location>
</feature>
<dbReference type="Gene3D" id="3.30.360.10">
    <property type="entry name" value="Dihydrodipicolinate Reductase, domain 2"/>
    <property type="match status" value="1"/>
</dbReference>
<evidence type="ECO:0000313" key="5">
    <source>
        <dbReference type="Proteomes" id="UP000585272"/>
    </source>
</evidence>
<dbReference type="EMBL" id="JACHNU010000001">
    <property type="protein sequence ID" value="MBB4660470.1"/>
    <property type="molecule type" value="Genomic_DNA"/>
</dbReference>
<evidence type="ECO:0000256" key="1">
    <source>
        <dbReference type="ARBA" id="ARBA00023002"/>
    </source>
</evidence>
<dbReference type="Gene3D" id="3.40.50.720">
    <property type="entry name" value="NAD(P)-binding Rossmann-like Domain"/>
    <property type="match status" value="1"/>
</dbReference>
<evidence type="ECO:0000259" key="2">
    <source>
        <dbReference type="Pfam" id="PF01408"/>
    </source>
</evidence>
<comment type="caution">
    <text evidence="4">The sequence shown here is derived from an EMBL/GenBank/DDBJ whole genome shotgun (WGS) entry which is preliminary data.</text>
</comment>
<dbReference type="GO" id="GO:0016491">
    <property type="term" value="F:oxidoreductase activity"/>
    <property type="evidence" value="ECO:0007669"/>
    <property type="project" value="UniProtKB-KW"/>
</dbReference>
<proteinExistence type="predicted"/>
<dbReference type="RefSeq" id="WP_183337825.1">
    <property type="nucleotide sequence ID" value="NZ_JACHNU010000001.1"/>
</dbReference>
<dbReference type="Proteomes" id="UP000585272">
    <property type="component" value="Unassembled WGS sequence"/>
</dbReference>
<accession>A0A840I956</accession>
<reference evidence="4 5" key="1">
    <citation type="submission" date="2020-08" db="EMBL/GenBank/DDBJ databases">
        <title>Genomic Encyclopedia of Archaeal and Bacterial Type Strains, Phase II (KMG-II): from individual species to whole genera.</title>
        <authorList>
            <person name="Goeker M."/>
        </authorList>
    </citation>
    <scope>NUCLEOTIDE SEQUENCE [LARGE SCALE GENOMIC DNA]</scope>
    <source>
        <strain evidence="4 5">DSM 23288</strain>
    </source>
</reference>
<dbReference type="PANTHER" id="PTHR43818:SF11">
    <property type="entry name" value="BCDNA.GH03377"/>
    <property type="match status" value="1"/>
</dbReference>
<dbReference type="Pfam" id="PF22725">
    <property type="entry name" value="GFO_IDH_MocA_C3"/>
    <property type="match status" value="1"/>
</dbReference>
<dbReference type="InterPro" id="IPR000683">
    <property type="entry name" value="Gfo/Idh/MocA-like_OxRdtase_N"/>
</dbReference>
<gene>
    <name evidence="4" type="ORF">BDZ31_000043</name>
</gene>
<dbReference type="InterPro" id="IPR050463">
    <property type="entry name" value="Gfo/Idh/MocA_oxidrdct_glycsds"/>
</dbReference>
<sequence>MSATGAARRRLGVGLIGFGWLGQAHSRSLLRIPTHFPEREFDTELVACADVDAARRDRAVREFGYAAAVEDWRRVVEDPAVDVVYIATPNMFHVEQVEAAAQAGKHVFCEKPVGGTPEQTARAERAVRLAGVTSGVGYNYRWAPLVRYAAQLLADGELGTITNYRGRFFSMYGSDPLGPLSWRYLVEEGGHGVTTDLMSHSVDLAHMLVGPIARVIGTTETFIRERPLPSAEATHYGRGSADAPRGTVTNEDYASMLCEFAGGARGTFEASRTLIGPESQMALDAYGTRGALSWNLERLNELQLYRAADDLGTGYTTVFGGDRFPLHGSFAPGSANGIGFEDLVAIEDYEFCRSLALERPHRPGFEEALAWVSVQAALLRSAETGRWEDVVSLRLP</sequence>
<dbReference type="InterPro" id="IPR036291">
    <property type="entry name" value="NAD(P)-bd_dom_sf"/>
</dbReference>
<dbReference type="Pfam" id="PF01408">
    <property type="entry name" value="GFO_IDH_MocA"/>
    <property type="match status" value="1"/>
</dbReference>
<name>A0A840I956_9ACTN</name>
<dbReference type="AlphaFoldDB" id="A0A840I956"/>
<feature type="domain" description="GFO/IDH/MocA-like oxidoreductase" evidence="3">
    <location>
        <begin position="146"/>
        <end position="292"/>
    </location>
</feature>